<dbReference type="EMBL" id="UINC01015866">
    <property type="protein sequence ID" value="SVA66490.1"/>
    <property type="molecule type" value="Genomic_DNA"/>
</dbReference>
<protein>
    <submittedName>
        <fullName evidence="1">Uncharacterized protein</fullName>
    </submittedName>
</protein>
<proteinExistence type="predicted"/>
<name>A0A381XPA3_9ZZZZ</name>
<gene>
    <name evidence="1" type="ORF">METZ01_LOCUS119344</name>
</gene>
<sequence length="308" mass="36424">MIDINKVKIEQELVLGKKYIYELSLHKKKTYIGFTHYKKKNHNLPERLWKHITKTDDSAKYVKCYRPKIKNNILQCKIYEKHGYEIAYEMFLTLKRMKEKGINMVRGGPFCWIRDYNNREQVVINFFINEMVKGWDNFLMVYNIFKHFHEDDFYVYTRGFGSKIPAWLFTKKSVGIFNCIINHIKDKPFKNNIKPPDKDTLYINLNSAMNIIKSVTIENKLTNKNIENKLNNIQSLLIKQNDDMLNLTQKVNLIGQKRNFNEIETNDTGEAGQINEITETIIIGETITIIEDDILSEPPTKKRKISEE</sequence>
<evidence type="ECO:0000313" key="1">
    <source>
        <dbReference type="EMBL" id="SVA66490.1"/>
    </source>
</evidence>
<accession>A0A381XPA3</accession>
<reference evidence="1" key="1">
    <citation type="submission" date="2018-05" db="EMBL/GenBank/DDBJ databases">
        <authorList>
            <person name="Lanie J.A."/>
            <person name="Ng W.-L."/>
            <person name="Kazmierczak K.M."/>
            <person name="Andrzejewski T.M."/>
            <person name="Davidsen T.M."/>
            <person name="Wayne K.J."/>
            <person name="Tettelin H."/>
            <person name="Glass J.I."/>
            <person name="Rusch D."/>
            <person name="Podicherti R."/>
            <person name="Tsui H.-C.T."/>
            <person name="Winkler M.E."/>
        </authorList>
    </citation>
    <scope>NUCLEOTIDE SEQUENCE</scope>
</reference>
<dbReference type="AlphaFoldDB" id="A0A381XPA3"/>
<organism evidence="1">
    <name type="scientific">marine metagenome</name>
    <dbReference type="NCBI Taxonomy" id="408172"/>
    <lineage>
        <taxon>unclassified sequences</taxon>
        <taxon>metagenomes</taxon>
        <taxon>ecological metagenomes</taxon>
    </lineage>
</organism>